<dbReference type="GO" id="GO:0004777">
    <property type="term" value="F:succinate-semialdehyde dehydrogenase (NAD+) activity"/>
    <property type="evidence" value="ECO:0007669"/>
    <property type="project" value="TreeGrafter"/>
</dbReference>
<dbReference type="SUPFAM" id="SSF53720">
    <property type="entry name" value="ALDH-like"/>
    <property type="match status" value="1"/>
</dbReference>
<dbReference type="Proteomes" id="UP000183180">
    <property type="component" value="Unassembled WGS sequence"/>
</dbReference>
<dbReference type="Gene3D" id="3.40.309.10">
    <property type="entry name" value="Aldehyde Dehydrogenase, Chain A, domain 2"/>
    <property type="match status" value="1"/>
</dbReference>
<dbReference type="InterPro" id="IPR016163">
    <property type="entry name" value="Ald_DH_C"/>
</dbReference>
<dbReference type="InterPro" id="IPR050740">
    <property type="entry name" value="Aldehyde_DH_Superfamily"/>
</dbReference>
<sequence>MAGWASSELLRNLETGIHVGSWRDPEGARTLAVTSPVTGEEIATVADAGEADALAALDVATAAMADWSATSPIRRADILMTAHARILEIADELAVIICAETGKVLAEAKGEVAYGAQYLRWYAEEAVRLGGRITKAPDGNSDIIVESRPVGPCLLITPWNFPFAMVARKVAPALAAGNTVIIKPSELTPLASYVLVQVLLEVGVPAGVVSLLTTTRPAEISGPLLSDARLRKVSFTGSTGVGRVLHELASAHFAKTSLELGGDAPFVVFADADVDRAVEGIMLAKFRNSGQTCVAANRIYLQRGIADAVLAQLTEKVGALTVADGFADGADVGAVIDSRAQAKCSEVVETAVAAGGTVLARSAVPDTGCFVPATLVAGVPLESPLRGQEIFGPVAIVSVFDDEKEAVAAANDTSYGLASYVFTADLDRANRVARSIDAGMVGINTGLISNVAAPFGGIKASGVGREGAAEGIEEYLILRYVNVVPGR</sequence>
<dbReference type="OrthoDB" id="6882680at2"/>
<dbReference type="CDD" id="cd07103">
    <property type="entry name" value="ALDH_F5_SSADH_GabD"/>
    <property type="match status" value="1"/>
</dbReference>
<accession>A0A1H2JW57</accession>
<evidence type="ECO:0000256" key="2">
    <source>
        <dbReference type="ARBA" id="ARBA00023002"/>
    </source>
</evidence>
<comment type="similarity">
    <text evidence="1">Belongs to the aldehyde dehydrogenase family.</text>
</comment>
<evidence type="ECO:0000313" key="5">
    <source>
        <dbReference type="Proteomes" id="UP000183180"/>
    </source>
</evidence>
<gene>
    <name evidence="4" type="ORF">SAMN04488548_1342579</name>
</gene>
<evidence type="ECO:0000256" key="1">
    <source>
        <dbReference type="ARBA" id="ARBA00009986"/>
    </source>
</evidence>
<dbReference type="PANTHER" id="PTHR43353:SF5">
    <property type="entry name" value="SUCCINATE-SEMIALDEHYDE DEHYDROGENASE, MITOCHONDRIAL"/>
    <property type="match status" value="1"/>
</dbReference>
<keyword evidence="2" id="KW-0560">Oxidoreductase</keyword>
<feature type="domain" description="Aldehyde dehydrogenase" evidence="3">
    <location>
        <begin position="22"/>
        <end position="479"/>
    </location>
</feature>
<protein>
    <submittedName>
        <fullName evidence="4">Succinate-semialdehyde dehydrogenase / glutarate-semialdehyde dehydrogenase</fullName>
    </submittedName>
</protein>
<name>A0A1H2JW57_9ACTN</name>
<dbReference type="PROSITE" id="PS00070">
    <property type="entry name" value="ALDEHYDE_DEHYDR_CYS"/>
    <property type="match status" value="1"/>
</dbReference>
<dbReference type="AlphaFoldDB" id="A0A1H2JW57"/>
<reference evidence="4 5" key="1">
    <citation type="submission" date="2016-10" db="EMBL/GenBank/DDBJ databases">
        <authorList>
            <person name="de Groot N.N."/>
        </authorList>
    </citation>
    <scope>NUCLEOTIDE SEQUENCE [LARGE SCALE GENOMIC DNA]</scope>
    <source>
        <strain evidence="4 5">DSM 44215</strain>
    </source>
</reference>
<dbReference type="GO" id="GO:0009450">
    <property type="term" value="P:gamma-aminobutyric acid catabolic process"/>
    <property type="evidence" value="ECO:0007669"/>
    <property type="project" value="TreeGrafter"/>
</dbReference>
<dbReference type="InterPro" id="IPR015590">
    <property type="entry name" value="Aldehyde_DH_dom"/>
</dbReference>
<dbReference type="Pfam" id="PF00171">
    <property type="entry name" value="Aldedh"/>
    <property type="match status" value="1"/>
</dbReference>
<dbReference type="FunFam" id="3.40.309.10:FF:000004">
    <property type="entry name" value="Succinate-semialdehyde dehydrogenase I"/>
    <property type="match status" value="1"/>
</dbReference>
<dbReference type="Gene3D" id="3.40.605.10">
    <property type="entry name" value="Aldehyde Dehydrogenase, Chain A, domain 1"/>
    <property type="match status" value="1"/>
</dbReference>
<proteinExistence type="inferred from homology"/>
<organism evidence="4 5">
    <name type="scientific">Gordonia westfalica</name>
    <dbReference type="NCBI Taxonomy" id="158898"/>
    <lineage>
        <taxon>Bacteria</taxon>
        <taxon>Bacillati</taxon>
        <taxon>Actinomycetota</taxon>
        <taxon>Actinomycetes</taxon>
        <taxon>Mycobacteriales</taxon>
        <taxon>Gordoniaceae</taxon>
        <taxon>Gordonia</taxon>
    </lineage>
</organism>
<evidence type="ECO:0000259" key="3">
    <source>
        <dbReference type="Pfam" id="PF00171"/>
    </source>
</evidence>
<dbReference type="FunFam" id="3.40.605.10:FF:000007">
    <property type="entry name" value="NAD/NADP-dependent betaine aldehyde dehydrogenase"/>
    <property type="match status" value="1"/>
</dbReference>
<dbReference type="InterPro" id="IPR016162">
    <property type="entry name" value="Ald_DH_N"/>
</dbReference>
<dbReference type="PANTHER" id="PTHR43353">
    <property type="entry name" value="SUCCINATE-SEMIALDEHYDE DEHYDROGENASE, MITOCHONDRIAL"/>
    <property type="match status" value="1"/>
</dbReference>
<evidence type="ECO:0000313" key="4">
    <source>
        <dbReference type="EMBL" id="SDU60709.1"/>
    </source>
</evidence>
<dbReference type="InterPro" id="IPR016160">
    <property type="entry name" value="Ald_DH_CS_CYS"/>
</dbReference>
<dbReference type="STRING" id="158898.SAMN04488548_1342579"/>
<dbReference type="InterPro" id="IPR016161">
    <property type="entry name" value="Ald_DH/histidinol_DH"/>
</dbReference>
<dbReference type="EMBL" id="FNLM01000034">
    <property type="protein sequence ID" value="SDU60709.1"/>
    <property type="molecule type" value="Genomic_DNA"/>
</dbReference>